<gene>
    <name evidence="1" type="ORF">FBUS_11106</name>
</gene>
<name>A0A8E0VJX3_9TREM</name>
<sequence length="104" mass="11213">MITWVVHGDMLVGGYSTPRLLTPEEQTLLKPPVVSRFLTVGVPVNSCHLHLLQVSTQVVAGTNYKLKVSDGVTCPGCWEVVVFVPLPSDGTARVMGTPTQTSCY</sequence>
<protein>
    <submittedName>
        <fullName evidence="1">Type-1 cystatin cysteine protease inhibitor</fullName>
    </submittedName>
</protein>
<dbReference type="AlphaFoldDB" id="A0A8E0VJX3"/>
<dbReference type="OrthoDB" id="2429551at2759"/>
<dbReference type="InterPro" id="IPR046350">
    <property type="entry name" value="Cystatin_sf"/>
</dbReference>
<keyword evidence="2" id="KW-1185">Reference proteome</keyword>
<dbReference type="EMBL" id="LUCM01005552">
    <property type="protein sequence ID" value="KAA0192640.1"/>
    <property type="molecule type" value="Genomic_DNA"/>
</dbReference>
<dbReference type="Proteomes" id="UP000728185">
    <property type="component" value="Unassembled WGS sequence"/>
</dbReference>
<comment type="caution">
    <text evidence="1">The sequence shown here is derived from an EMBL/GenBank/DDBJ whole genome shotgun (WGS) entry which is preliminary data.</text>
</comment>
<proteinExistence type="predicted"/>
<accession>A0A8E0VJX3</accession>
<dbReference type="SUPFAM" id="SSF54403">
    <property type="entry name" value="Cystatin/monellin"/>
    <property type="match status" value="1"/>
</dbReference>
<organism evidence="1 2">
    <name type="scientific">Fasciolopsis buskii</name>
    <dbReference type="NCBI Taxonomy" id="27845"/>
    <lineage>
        <taxon>Eukaryota</taxon>
        <taxon>Metazoa</taxon>
        <taxon>Spiralia</taxon>
        <taxon>Lophotrochozoa</taxon>
        <taxon>Platyhelminthes</taxon>
        <taxon>Trematoda</taxon>
        <taxon>Digenea</taxon>
        <taxon>Plagiorchiida</taxon>
        <taxon>Echinostomata</taxon>
        <taxon>Echinostomatoidea</taxon>
        <taxon>Fasciolidae</taxon>
        <taxon>Fasciolopsis</taxon>
    </lineage>
</organism>
<evidence type="ECO:0000313" key="2">
    <source>
        <dbReference type="Proteomes" id="UP000728185"/>
    </source>
</evidence>
<reference evidence="1" key="1">
    <citation type="submission" date="2019-05" db="EMBL/GenBank/DDBJ databases">
        <title>Annotation for the trematode Fasciolopsis buski.</title>
        <authorList>
            <person name="Choi Y.-J."/>
        </authorList>
    </citation>
    <scope>NUCLEOTIDE SEQUENCE</scope>
    <source>
        <strain evidence="1">HT</strain>
        <tissue evidence="1">Whole worm</tissue>
    </source>
</reference>
<evidence type="ECO:0000313" key="1">
    <source>
        <dbReference type="EMBL" id="KAA0192640.1"/>
    </source>
</evidence>
<dbReference type="Gene3D" id="3.10.450.10">
    <property type="match status" value="1"/>
</dbReference>